<comment type="caution">
    <text evidence="10">The sequence shown here is derived from an EMBL/GenBank/DDBJ whole genome shotgun (WGS) entry which is preliminary data.</text>
</comment>
<protein>
    <recommendedName>
        <fullName evidence="2">peptidylprolyl isomerase</fullName>
        <ecNumber evidence="2">5.2.1.8</ecNumber>
    </recommendedName>
</protein>
<dbReference type="Gene3D" id="1.10.4030.10">
    <property type="entry name" value="Porin chaperone SurA, peptide-binding domain"/>
    <property type="match status" value="1"/>
</dbReference>
<keyword evidence="4 6" id="KW-0697">Rotamase</keyword>
<evidence type="ECO:0000256" key="8">
    <source>
        <dbReference type="SAM" id="Phobius"/>
    </source>
</evidence>
<dbReference type="InterPro" id="IPR027304">
    <property type="entry name" value="Trigger_fact/SurA_dom_sf"/>
</dbReference>
<evidence type="ECO:0000313" key="10">
    <source>
        <dbReference type="EMBL" id="RUT48539.1"/>
    </source>
</evidence>
<keyword evidence="3" id="KW-0732">Signal</keyword>
<dbReference type="InterPro" id="IPR000297">
    <property type="entry name" value="PPIase_PpiC"/>
</dbReference>
<comment type="catalytic activity">
    <reaction evidence="1">
        <text>[protein]-peptidylproline (omega=180) = [protein]-peptidylproline (omega=0)</text>
        <dbReference type="Rhea" id="RHEA:16237"/>
        <dbReference type="Rhea" id="RHEA-COMP:10747"/>
        <dbReference type="Rhea" id="RHEA-COMP:10748"/>
        <dbReference type="ChEBI" id="CHEBI:83833"/>
        <dbReference type="ChEBI" id="CHEBI:83834"/>
        <dbReference type="EC" id="5.2.1.8"/>
    </reaction>
</comment>
<evidence type="ECO:0000256" key="3">
    <source>
        <dbReference type="ARBA" id="ARBA00022729"/>
    </source>
</evidence>
<dbReference type="Pfam" id="PF13145">
    <property type="entry name" value="Rotamase_2"/>
    <property type="match status" value="1"/>
</dbReference>
<name>A0A433YF82_9BACL</name>
<accession>A0A433YF82</accession>
<keyword evidence="5 6" id="KW-0413">Isomerase</keyword>
<gene>
    <name evidence="10" type="ORF">EJP82_00920</name>
</gene>
<keyword evidence="8" id="KW-1133">Transmembrane helix</keyword>
<dbReference type="AlphaFoldDB" id="A0A433YF82"/>
<feature type="region of interest" description="Disordered" evidence="7">
    <location>
        <begin position="38"/>
        <end position="57"/>
    </location>
</feature>
<keyword evidence="11" id="KW-1185">Reference proteome</keyword>
<sequence length="399" mass="43705">MEDKDKKELEVPQGEETTDQETSEKVFEETADQERQALLGANEEGQVEVAEEPQPNADVLADDDKDAVVNPGYFDPANLAIPTSPENPRPTVSGKVWPIVSLVLAALLIVVLIVQPLGKGKSEAVATVNGVKISKDVFYDELTAPGAGAETVLDALIKKELVKQEAEKAKITIPEADIQKEIQGYIDYYGSEENYKLALTQSGMTEEVLRKTIGENLTLTKLLEPQITVTDEQIKEIFDTYKASFDTPEQVRTSVILVATEAEANDIIKELEGGADFAELAKSKSLDTLTKDMGGDTNFYGRGEKETAVEEAAFKLAKDEISGAIKTTEGYIVIKLTDRKEAHEATLEEKKEEIRKGLVSQQVSELSAAWFEDVRSKATITNTLTDKADEEVTTETPSE</sequence>
<dbReference type="OrthoDB" id="14196at2"/>
<keyword evidence="8" id="KW-0472">Membrane</keyword>
<proteinExistence type="predicted"/>
<feature type="transmembrane region" description="Helical" evidence="8">
    <location>
        <begin position="96"/>
        <end position="114"/>
    </location>
</feature>
<dbReference type="PANTHER" id="PTHR47245:SF1">
    <property type="entry name" value="FOLDASE PROTEIN PRSA"/>
    <property type="match status" value="1"/>
</dbReference>
<dbReference type="PANTHER" id="PTHR47245">
    <property type="entry name" value="PEPTIDYLPROLYL ISOMERASE"/>
    <property type="match status" value="1"/>
</dbReference>
<feature type="region of interest" description="Disordered" evidence="7">
    <location>
        <begin position="1"/>
        <end position="32"/>
    </location>
</feature>
<dbReference type="SUPFAM" id="SSF109998">
    <property type="entry name" value="Triger factor/SurA peptide-binding domain-like"/>
    <property type="match status" value="1"/>
</dbReference>
<keyword evidence="8" id="KW-0812">Transmembrane</keyword>
<evidence type="ECO:0000259" key="9">
    <source>
        <dbReference type="PROSITE" id="PS50198"/>
    </source>
</evidence>
<dbReference type="EC" id="5.2.1.8" evidence="2"/>
<dbReference type="InterPro" id="IPR050245">
    <property type="entry name" value="PrsA_foldase"/>
</dbReference>
<dbReference type="Pfam" id="PF13624">
    <property type="entry name" value="SurA_N_3"/>
    <property type="match status" value="1"/>
</dbReference>
<evidence type="ECO:0000256" key="1">
    <source>
        <dbReference type="ARBA" id="ARBA00000971"/>
    </source>
</evidence>
<dbReference type="InterPro" id="IPR046357">
    <property type="entry name" value="PPIase_dom_sf"/>
</dbReference>
<feature type="compositionally biased region" description="Basic and acidic residues" evidence="7">
    <location>
        <begin position="1"/>
        <end position="10"/>
    </location>
</feature>
<organism evidence="10 11">
    <name type="scientific">Paenibacillus anaericanus</name>
    <dbReference type="NCBI Taxonomy" id="170367"/>
    <lineage>
        <taxon>Bacteria</taxon>
        <taxon>Bacillati</taxon>
        <taxon>Bacillota</taxon>
        <taxon>Bacilli</taxon>
        <taxon>Bacillales</taxon>
        <taxon>Paenibacillaceae</taxon>
        <taxon>Paenibacillus</taxon>
    </lineage>
</organism>
<evidence type="ECO:0000256" key="6">
    <source>
        <dbReference type="PROSITE-ProRule" id="PRU00278"/>
    </source>
</evidence>
<evidence type="ECO:0000256" key="7">
    <source>
        <dbReference type="SAM" id="MobiDB-lite"/>
    </source>
</evidence>
<dbReference type="SUPFAM" id="SSF54534">
    <property type="entry name" value="FKBP-like"/>
    <property type="match status" value="1"/>
</dbReference>
<feature type="domain" description="PpiC" evidence="9">
    <location>
        <begin position="248"/>
        <end position="338"/>
    </location>
</feature>
<reference evidence="10 11" key="1">
    <citation type="submission" date="2018-12" db="EMBL/GenBank/DDBJ databases">
        <authorList>
            <person name="Sun L."/>
            <person name="Chen Z."/>
        </authorList>
    </citation>
    <scope>NUCLEOTIDE SEQUENCE [LARGE SCALE GENOMIC DNA]</scope>
    <source>
        <strain evidence="10 11">DSM 15890</strain>
    </source>
</reference>
<dbReference type="Gene3D" id="3.10.50.40">
    <property type="match status" value="1"/>
</dbReference>
<feature type="compositionally biased region" description="Basic and acidic residues" evidence="7">
    <location>
        <begin position="22"/>
        <end position="32"/>
    </location>
</feature>
<dbReference type="Proteomes" id="UP000279446">
    <property type="component" value="Unassembled WGS sequence"/>
</dbReference>
<dbReference type="GO" id="GO:0003755">
    <property type="term" value="F:peptidyl-prolyl cis-trans isomerase activity"/>
    <property type="evidence" value="ECO:0007669"/>
    <property type="project" value="UniProtKB-KW"/>
</dbReference>
<evidence type="ECO:0000256" key="5">
    <source>
        <dbReference type="ARBA" id="ARBA00023235"/>
    </source>
</evidence>
<dbReference type="PROSITE" id="PS50198">
    <property type="entry name" value="PPIC_PPIASE_2"/>
    <property type="match status" value="1"/>
</dbReference>
<evidence type="ECO:0000256" key="4">
    <source>
        <dbReference type="ARBA" id="ARBA00023110"/>
    </source>
</evidence>
<dbReference type="EMBL" id="RZNY01000001">
    <property type="protein sequence ID" value="RUT48539.1"/>
    <property type="molecule type" value="Genomic_DNA"/>
</dbReference>
<evidence type="ECO:0000256" key="2">
    <source>
        <dbReference type="ARBA" id="ARBA00013194"/>
    </source>
</evidence>
<dbReference type="RefSeq" id="WP_127190133.1">
    <property type="nucleotide sequence ID" value="NZ_RZNY01000001.1"/>
</dbReference>
<evidence type="ECO:0000313" key="11">
    <source>
        <dbReference type="Proteomes" id="UP000279446"/>
    </source>
</evidence>